<dbReference type="GO" id="GO:0004856">
    <property type="term" value="F:D-xylulokinase activity"/>
    <property type="evidence" value="ECO:0007669"/>
    <property type="project" value="UniProtKB-UniRule"/>
</dbReference>
<evidence type="ECO:0000259" key="5">
    <source>
        <dbReference type="Pfam" id="PF00370"/>
    </source>
</evidence>
<proteinExistence type="inferred from homology"/>
<dbReference type="InterPro" id="IPR018485">
    <property type="entry name" value="FGGY_C"/>
</dbReference>
<evidence type="ECO:0000256" key="4">
    <source>
        <dbReference type="RuleBase" id="RU367058"/>
    </source>
</evidence>
<keyword evidence="2 4" id="KW-0808">Transferase</keyword>
<evidence type="ECO:0000256" key="1">
    <source>
        <dbReference type="ARBA" id="ARBA00009156"/>
    </source>
</evidence>
<dbReference type="InterPro" id="IPR042024">
    <property type="entry name" value="D-XK_euk"/>
</dbReference>
<dbReference type="GO" id="GO:0005997">
    <property type="term" value="P:xylulose metabolic process"/>
    <property type="evidence" value="ECO:0007669"/>
    <property type="project" value="UniProtKB-UniRule"/>
</dbReference>
<keyword evidence="4" id="KW-0067">ATP-binding</keyword>
<comment type="similarity">
    <text evidence="1 4">Belongs to the FGGY kinase family.</text>
</comment>
<dbReference type="Pfam" id="PF02782">
    <property type="entry name" value="FGGY_C"/>
    <property type="match status" value="1"/>
</dbReference>
<evidence type="ECO:0000259" key="6">
    <source>
        <dbReference type="Pfam" id="PF02782"/>
    </source>
</evidence>
<dbReference type="AlphaFoldDB" id="A0A915HZA4"/>
<dbReference type="GO" id="GO:0042732">
    <property type="term" value="P:D-xylose metabolic process"/>
    <property type="evidence" value="ECO:0007669"/>
    <property type="project" value="UniProtKB-UniRule"/>
</dbReference>
<feature type="domain" description="Carbohydrate kinase FGGY N-terminal" evidence="5">
    <location>
        <begin position="159"/>
        <end position="314"/>
    </location>
</feature>
<keyword evidence="7" id="KW-1185">Reference proteome</keyword>
<reference evidence="8" key="1">
    <citation type="submission" date="2022-11" db="UniProtKB">
        <authorList>
            <consortium name="WormBaseParasite"/>
        </authorList>
    </citation>
    <scope>IDENTIFICATION</scope>
</reference>
<dbReference type="InterPro" id="IPR043129">
    <property type="entry name" value="ATPase_NBD"/>
</dbReference>
<dbReference type="Gene3D" id="3.30.420.40">
    <property type="match status" value="2"/>
</dbReference>
<dbReference type="CDD" id="cd07776">
    <property type="entry name" value="ASKHA_NBD_FGGY_SpXK-like"/>
    <property type="match status" value="1"/>
</dbReference>
<keyword evidence="3 4" id="KW-0418">Kinase</keyword>
<dbReference type="PANTHER" id="PTHR10196">
    <property type="entry name" value="SUGAR KINASE"/>
    <property type="match status" value="1"/>
</dbReference>
<protein>
    <recommendedName>
        <fullName evidence="4">Xylulose kinase</fullName>
        <ecNumber evidence="4">2.7.1.17</ecNumber>
    </recommendedName>
</protein>
<feature type="domain" description="Carbohydrate kinase FGGY C-terminal" evidence="6">
    <location>
        <begin position="323"/>
        <end position="508"/>
    </location>
</feature>
<dbReference type="GO" id="GO:0005524">
    <property type="term" value="F:ATP binding"/>
    <property type="evidence" value="ECO:0007669"/>
    <property type="project" value="UniProtKB-KW"/>
</dbReference>
<dbReference type="EC" id="2.7.1.17" evidence="4"/>
<dbReference type="Pfam" id="PF00370">
    <property type="entry name" value="FGGY_N"/>
    <property type="match status" value="1"/>
</dbReference>
<dbReference type="Proteomes" id="UP000887565">
    <property type="component" value="Unplaced"/>
</dbReference>
<evidence type="ECO:0000256" key="3">
    <source>
        <dbReference type="ARBA" id="ARBA00022777"/>
    </source>
</evidence>
<comment type="function">
    <text evidence="4">Phosphorylates D-xylulose to produce D-xylulose 5-phosphate, a molecule that may play an important role in the regulation of glucose metabolism and lipogenesis.</text>
</comment>
<name>A0A915HZA4_ROMCU</name>
<dbReference type="WBParaSite" id="nRc.2.0.1.t06596-RA">
    <property type="protein sequence ID" value="nRc.2.0.1.t06596-RA"/>
    <property type="gene ID" value="nRc.2.0.1.g06596"/>
</dbReference>
<evidence type="ECO:0000313" key="7">
    <source>
        <dbReference type="Proteomes" id="UP000887565"/>
    </source>
</evidence>
<keyword evidence="4" id="KW-0119">Carbohydrate metabolism</keyword>
<keyword evidence="4" id="KW-0547">Nucleotide-binding</keyword>
<dbReference type="OMA" id="NSCALGG"/>
<comment type="catalytic activity">
    <reaction evidence="4">
        <text>D-xylulose + ATP = D-xylulose 5-phosphate + ADP + H(+)</text>
        <dbReference type="Rhea" id="RHEA:10964"/>
        <dbReference type="ChEBI" id="CHEBI:15378"/>
        <dbReference type="ChEBI" id="CHEBI:17140"/>
        <dbReference type="ChEBI" id="CHEBI:30616"/>
        <dbReference type="ChEBI" id="CHEBI:57737"/>
        <dbReference type="ChEBI" id="CHEBI:456216"/>
        <dbReference type="EC" id="2.7.1.17"/>
    </reaction>
</comment>
<dbReference type="PANTHER" id="PTHR10196:SF57">
    <property type="entry name" value="XYLULOSE KINASE"/>
    <property type="match status" value="1"/>
</dbReference>
<keyword evidence="4" id="KW-0859">Xylose metabolism</keyword>
<dbReference type="SUPFAM" id="SSF53067">
    <property type="entry name" value="Actin-like ATPase domain"/>
    <property type="match status" value="2"/>
</dbReference>
<dbReference type="GO" id="GO:0005829">
    <property type="term" value="C:cytosol"/>
    <property type="evidence" value="ECO:0007669"/>
    <property type="project" value="TreeGrafter"/>
</dbReference>
<dbReference type="InterPro" id="IPR018484">
    <property type="entry name" value="FGGY_N"/>
</dbReference>
<dbReference type="FunFam" id="3.30.420.40:FF:000118">
    <property type="entry name" value="Xylulose kinase 2"/>
    <property type="match status" value="1"/>
</dbReference>
<evidence type="ECO:0000313" key="8">
    <source>
        <dbReference type="WBParaSite" id="nRc.2.0.1.t06596-RA"/>
    </source>
</evidence>
<organism evidence="7 8">
    <name type="scientific">Romanomermis culicivorax</name>
    <name type="common">Nematode worm</name>
    <dbReference type="NCBI Taxonomy" id="13658"/>
    <lineage>
        <taxon>Eukaryota</taxon>
        <taxon>Metazoa</taxon>
        <taxon>Ecdysozoa</taxon>
        <taxon>Nematoda</taxon>
        <taxon>Enoplea</taxon>
        <taxon>Dorylaimia</taxon>
        <taxon>Mermithida</taxon>
        <taxon>Mermithoidea</taxon>
        <taxon>Mermithidae</taxon>
        <taxon>Romanomermis</taxon>
    </lineage>
</organism>
<accession>A0A915HZA4</accession>
<evidence type="ECO:0000256" key="2">
    <source>
        <dbReference type="ARBA" id="ARBA00022679"/>
    </source>
</evidence>
<sequence>MLLDFNMIAVNVDVMKGWIEAAASIVQTVNDLWMHLCECLWRKQHKLKATVLDDKNNLVAIYNVMYDDLSKFETNDGIHKHADGVTVTSPTLMFVAATDTLLDKMKQDNFDFSKVLALSGCAQQHGSVYWKNGSNDVLQHLKSDQSLYDGLKDCFSVKNSPIWMDSSTTEQCDILEKAVGGPLKLSNLTGSRAHHRFTGCQIAKIYQYNKVSYENTERISLISNFACSLFVGRYAPIDYSDGSGMNLFDLRKKSLIETLLNACAPDLKDKIGALTPSATNIVGNISPYFVERYGFRQMCQIITFTGDNPSSMIGIGLKKKDIAISLGTSDTIFAWLKQWQESLIGHVFCSPLDDDAFMGLLFKNGALTRERISSSCGCKSWNDFEHLLNKTNPGNDGNIGFYFDHPEILPYIPCASDFRFDKFDERVENFSPEVEARALVEHQALSKKTHLKSRFPDLWIDGKICRIILTGGASHNLSIAQIIADVFDTDVFMTNCVNSAAYGSALKAKF</sequence>